<name>A0ABP8BD45_9ACTN</name>
<evidence type="ECO:0000313" key="2">
    <source>
        <dbReference type="Proteomes" id="UP001501251"/>
    </source>
</evidence>
<protein>
    <submittedName>
        <fullName evidence="1">Uncharacterized protein</fullName>
    </submittedName>
</protein>
<gene>
    <name evidence="1" type="ORF">GCM10022252_62570</name>
</gene>
<keyword evidence="2" id="KW-1185">Reference proteome</keyword>
<reference evidence="2" key="1">
    <citation type="journal article" date="2019" name="Int. J. Syst. Evol. Microbiol.">
        <title>The Global Catalogue of Microorganisms (GCM) 10K type strain sequencing project: providing services to taxonomists for standard genome sequencing and annotation.</title>
        <authorList>
            <consortium name="The Broad Institute Genomics Platform"/>
            <consortium name="The Broad Institute Genome Sequencing Center for Infectious Disease"/>
            <person name="Wu L."/>
            <person name="Ma J."/>
        </authorList>
    </citation>
    <scope>NUCLEOTIDE SEQUENCE [LARGE SCALE GENOMIC DNA]</scope>
    <source>
        <strain evidence="2">JCM 17388</strain>
    </source>
</reference>
<accession>A0ABP8BD45</accession>
<dbReference type="RefSeq" id="WP_344921740.1">
    <property type="nucleotide sequence ID" value="NZ_BAABAQ010000013.1"/>
</dbReference>
<comment type="caution">
    <text evidence="1">The sequence shown here is derived from an EMBL/GenBank/DDBJ whole genome shotgun (WGS) entry which is preliminary data.</text>
</comment>
<sequence length="89" mass="9524">MSNLLVILLLTAVIVAAIIALIIFAVRAAQRPRNALVGGGVGPELVERLLELKASGQFDQAVFLVRGETGMSHRTAARFVRKLRPAPPP</sequence>
<dbReference type="EMBL" id="BAABAQ010000013">
    <property type="protein sequence ID" value="GAA4204038.1"/>
    <property type="molecule type" value="Genomic_DNA"/>
</dbReference>
<evidence type="ECO:0000313" key="1">
    <source>
        <dbReference type="EMBL" id="GAA4204038.1"/>
    </source>
</evidence>
<organism evidence="1 2">
    <name type="scientific">Streptosporangium oxazolinicum</name>
    <dbReference type="NCBI Taxonomy" id="909287"/>
    <lineage>
        <taxon>Bacteria</taxon>
        <taxon>Bacillati</taxon>
        <taxon>Actinomycetota</taxon>
        <taxon>Actinomycetes</taxon>
        <taxon>Streptosporangiales</taxon>
        <taxon>Streptosporangiaceae</taxon>
        <taxon>Streptosporangium</taxon>
    </lineage>
</organism>
<proteinExistence type="predicted"/>
<dbReference type="Proteomes" id="UP001501251">
    <property type="component" value="Unassembled WGS sequence"/>
</dbReference>